<comment type="caution">
    <text evidence="2">The sequence shown here is derived from an EMBL/GenBank/DDBJ whole genome shotgun (WGS) entry which is preliminary data.</text>
</comment>
<dbReference type="Pfam" id="PF03101">
    <property type="entry name" value="FAR1"/>
    <property type="match status" value="1"/>
</dbReference>
<gene>
    <name evidence="2" type="ORF">CEPIT_LOCUS23482</name>
</gene>
<sequence length="240" mass="27445">MENCAKVHHLMARRIVLNYTIARFVFLAVDIDVGATIGDSSAYTERKSSSCEEDNTFQVPYVGMVFDSEYAAREFYGKYARRSGFRMRIDQSGRSSVDMRILSRRFSCNKQGYCQTKKYQVCSGKRLRSSTREGCKAMMRVNVNKAGKWVVTRSVNEHTHPLDVPSLSSLNGMDKKDQRIEELMTMELDHQDKLCELYRGQLTTLLKYIGEQIEHLTGKGDAVADNVKRVESDKLELPTQ</sequence>
<keyword evidence="3" id="KW-1185">Reference proteome</keyword>
<feature type="domain" description="FAR1" evidence="1">
    <location>
        <begin position="74"/>
        <end position="162"/>
    </location>
</feature>
<dbReference type="Proteomes" id="UP001152523">
    <property type="component" value="Unassembled WGS sequence"/>
</dbReference>
<evidence type="ECO:0000313" key="3">
    <source>
        <dbReference type="Proteomes" id="UP001152523"/>
    </source>
</evidence>
<dbReference type="AlphaFoldDB" id="A0AAV0ED23"/>
<dbReference type="PANTHER" id="PTHR46328:SF15">
    <property type="entry name" value="PROTEIN FAR1-RELATED SEQUENCE 5-LIKE"/>
    <property type="match status" value="1"/>
</dbReference>
<reference evidence="2" key="1">
    <citation type="submission" date="2022-07" db="EMBL/GenBank/DDBJ databases">
        <authorList>
            <person name="Macas J."/>
            <person name="Novak P."/>
            <person name="Neumann P."/>
        </authorList>
    </citation>
    <scope>NUCLEOTIDE SEQUENCE</scope>
</reference>
<protein>
    <recommendedName>
        <fullName evidence="1">FAR1 domain-containing protein</fullName>
    </recommendedName>
</protein>
<organism evidence="2 3">
    <name type="scientific">Cuscuta epithymum</name>
    <dbReference type="NCBI Taxonomy" id="186058"/>
    <lineage>
        <taxon>Eukaryota</taxon>
        <taxon>Viridiplantae</taxon>
        <taxon>Streptophyta</taxon>
        <taxon>Embryophyta</taxon>
        <taxon>Tracheophyta</taxon>
        <taxon>Spermatophyta</taxon>
        <taxon>Magnoliopsida</taxon>
        <taxon>eudicotyledons</taxon>
        <taxon>Gunneridae</taxon>
        <taxon>Pentapetalae</taxon>
        <taxon>asterids</taxon>
        <taxon>lamiids</taxon>
        <taxon>Solanales</taxon>
        <taxon>Convolvulaceae</taxon>
        <taxon>Cuscuteae</taxon>
        <taxon>Cuscuta</taxon>
        <taxon>Cuscuta subgen. Cuscuta</taxon>
    </lineage>
</organism>
<accession>A0AAV0ED23</accession>
<name>A0AAV0ED23_9ASTE</name>
<dbReference type="EMBL" id="CAMAPF010000919">
    <property type="protein sequence ID" value="CAH9121160.1"/>
    <property type="molecule type" value="Genomic_DNA"/>
</dbReference>
<evidence type="ECO:0000259" key="1">
    <source>
        <dbReference type="Pfam" id="PF03101"/>
    </source>
</evidence>
<dbReference type="InterPro" id="IPR004330">
    <property type="entry name" value="FAR1_DNA_bnd_dom"/>
</dbReference>
<proteinExistence type="predicted"/>
<dbReference type="PANTHER" id="PTHR46328">
    <property type="entry name" value="FAR-RED IMPAIRED RESPONSIVE (FAR1) FAMILY PROTEIN-RELATED"/>
    <property type="match status" value="1"/>
</dbReference>
<evidence type="ECO:0000313" key="2">
    <source>
        <dbReference type="EMBL" id="CAH9121160.1"/>
    </source>
</evidence>